<evidence type="ECO:0000256" key="2">
    <source>
        <dbReference type="SAM" id="SignalP"/>
    </source>
</evidence>
<feature type="region of interest" description="Disordered" evidence="1">
    <location>
        <begin position="26"/>
        <end position="80"/>
    </location>
</feature>
<feature type="signal peptide" evidence="2">
    <location>
        <begin position="1"/>
        <end position="21"/>
    </location>
</feature>
<evidence type="ECO:0000256" key="1">
    <source>
        <dbReference type="SAM" id="MobiDB-lite"/>
    </source>
</evidence>
<gene>
    <name evidence="3" type="ORF">SAMN05660324_4209</name>
</gene>
<protein>
    <submittedName>
        <fullName evidence="3">Uncharacterized protein</fullName>
    </submittedName>
</protein>
<feature type="chain" id="PRO_5038793467" evidence="2">
    <location>
        <begin position="22"/>
        <end position="80"/>
    </location>
</feature>
<proteinExistence type="predicted"/>
<dbReference type="EMBL" id="FNCF01000008">
    <property type="protein sequence ID" value="SDH05763.1"/>
    <property type="molecule type" value="Genomic_DNA"/>
</dbReference>
<reference evidence="4" key="1">
    <citation type="submission" date="2016-10" db="EMBL/GenBank/DDBJ databases">
        <authorList>
            <person name="Varghese N."/>
            <person name="Submissions S."/>
        </authorList>
    </citation>
    <scope>NUCLEOTIDE SEQUENCE [LARGE SCALE GENOMIC DNA]</scope>
    <source>
        <strain evidence="4">DSM 44526</strain>
    </source>
</reference>
<evidence type="ECO:0000313" key="4">
    <source>
        <dbReference type="Proteomes" id="UP000198863"/>
    </source>
</evidence>
<sequence length="80" mass="8094">MQIRRPVVSVLAALALFGGTAALTGCSDVNGLEQRTGTSKDSTENFSGDDPTSVEQGSVYNHGNERPGSGAENAEGGPVG</sequence>
<dbReference type="OrthoDB" id="5195354at2"/>
<dbReference type="Proteomes" id="UP000198863">
    <property type="component" value="Unassembled WGS sequence"/>
</dbReference>
<evidence type="ECO:0000313" key="3">
    <source>
        <dbReference type="EMBL" id="SDH05763.1"/>
    </source>
</evidence>
<keyword evidence="2" id="KW-0732">Signal</keyword>
<accession>A0A1G7ZAK8</accession>
<dbReference type="RefSeq" id="WP_131801528.1">
    <property type="nucleotide sequence ID" value="NZ_FNCF01000008.1"/>
</dbReference>
<dbReference type="PROSITE" id="PS51257">
    <property type="entry name" value="PROKAR_LIPOPROTEIN"/>
    <property type="match status" value="1"/>
</dbReference>
<keyword evidence="4" id="KW-1185">Reference proteome</keyword>
<organism evidence="3 4">
    <name type="scientific">Klenkia brasiliensis</name>
    <dbReference type="NCBI Taxonomy" id="333142"/>
    <lineage>
        <taxon>Bacteria</taxon>
        <taxon>Bacillati</taxon>
        <taxon>Actinomycetota</taxon>
        <taxon>Actinomycetes</taxon>
        <taxon>Geodermatophilales</taxon>
        <taxon>Geodermatophilaceae</taxon>
        <taxon>Klenkia</taxon>
    </lineage>
</organism>
<feature type="compositionally biased region" description="Polar residues" evidence="1">
    <location>
        <begin position="33"/>
        <end position="46"/>
    </location>
</feature>
<dbReference type="AlphaFoldDB" id="A0A1G7ZAK8"/>
<name>A0A1G7ZAK8_9ACTN</name>